<reference evidence="3 4" key="1">
    <citation type="submission" date="2016-07" db="EMBL/GenBank/DDBJ databases">
        <title>Comparative genomics of the Campylobacter concisus group.</title>
        <authorList>
            <person name="Miller W.G."/>
            <person name="Yee E."/>
            <person name="Chapman M.H."/>
            <person name="Huynh S."/>
            <person name="Bono J.L."/>
            <person name="On S.L.W."/>
            <person name="StLeger J."/>
            <person name="Foster G."/>
            <person name="Parker C.T."/>
        </authorList>
    </citation>
    <scope>NUCLEOTIDE SEQUENCE [LARGE SCALE GENOMIC DNA]</scope>
    <source>
        <strain evidence="3 4">ATCC 33238</strain>
    </source>
</reference>
<dbReference type="Gene3D" id="1.25.40.590">
    <property type="entry name" value="Type IV / VI secretion system, DotU"/>
    <property type="match status" value="1"/>
</dbReference>
<dbReference type="EMBL" id="CP012543">
    <property type="protein sequence ID" value="QCD47763.1"/>
    <property type="molecule type" value="Genomic_DNA"/>
</dbReference>
<dbReference type="Pfam" id="PF09850">
    <property type="entry name" value="DotU"/>
    <property type="match status" value="1"/>
</dbReference>
<keyword evidence="1" id="KW-0812">Transmembrane</keyword>
<sequence>MQNKDNSFSILFESKLHGLGTNQALDHILPLLLLANRMSKIQSISQEQMVSLKEKLTNDILSISSKLASLRIYDEDDITRLRYCVCVFIDESLMKNEIFMNSFWANNTLTIRLFNENLGGNKFFGIMDKWFENPTKNKDLLEVVYACLTLGYRGKYDLENDCNEKIGYLCESIASAIAPLIGSEEEILFKKAYTPSKPDNILKNFTFGGARTLTILAALAAVALSFIYSIYTLDKENIKNNTSINNKIDIFMRDSNTKT</sequence>
<evidence type="ECO:0000313" key="4">
    <source>
        <dbReference type="Proteomes" id="UP000502377"/>
    </source>
</evidence>
<dbReference type="NCBIfam" id="TIGR03349">
    <property type="entry name" value="IV_VI_DotU"/>
    <property type="match status" value="1"/>
</dbReference>
<evidence type="ECO:0000259" key="2">
    <source>
        <dbReference type="Pfam" id="PF09850"/>
    </source>
</evidence>
<dbReference type="Proteomes" id="UP000502377">
    <property type="component" value="Chromosome"/>
</dbReference>
<accession>A0A6G5QPS8</accession>
<keyword evidence="1" id="KW-0472">Membrane</keyword>
<protein>
    <submittedName>
        <fullName evidence="3">Type VI secretion system, membrane platform protein</fullName>
    </submittedName>
</protein>
<dbReference type="InterPro" id="IPR038522">
    <property type="entry name" value="T4/T6SS_DotU_sf"/>
</dbReference>
<dbReference type="NCBIfam" id="NF038228">
    <property type="entry name" value="IcmH_DotU_IVB"/>
    <property type="match status" value="1"/>
</dbReference>
<dbReference type="RefSeq" id="WP_039888599.1">
    <property type="nucleotide sequence ID" value="NZ_CAUTXX010000076.1"/>
</dbReference>
<dbReference type="InterPro" id="IPR017732">
    <property type="entry name" value="T4/T6SS_DotU"/>
</dbReference>
<dbReference type="PANTHER" id="PTHR38033">
    <property type="entry name" value="MEMBRANE PROTEIN-RELATED"/>
    <property type="match status" value="1"/>
</dbReference>
<name>A0A6G5QPS8_CAMRE</name>
<feature type="transmembrane region" description="Helical" evidence="1">
    <location>
        <begin position="213"/>
        <end position="231"/>
    </location>
</feature>
<dbReference type="PANTHER" id="PTHR38033:SF1">
    <property type="entry name" value="DOTU FAMILY TYPE IV_VI SECRETION SYSTEM PROTEIN"/>
    <property type="match status" value="1"/>
</dbReference>
<organism evidence="3 4">
    <name type="scientific">Campylobacter rectus</name>
    <name type="common">Wolinella recta</name>
    <dbReference type="NCBI Taxonomy" id="203"/>
    <lineage>
        <taxon>Bacteria</taxon>
        <taxon>Pseudomonadati</taxon>
        <taxon>Campylobacterota</taxon>
        <taxon>Epsilonproteobacteria</taxon>
        <taxon>Campylobacterales</taxon>
        <taxon>Campylobacteraceae</taxon>
        <taxon>Campylobacter</taxon>
    </lineage>
</organism>
<dbReference type="AlphaFoldDB" id="A0A6G5QPS8"/>
<dbReference type="KEGG" id="crx:CRECT_2162"/>
<feature type="domain" description="Type IV / VI secretion system DotU" evidence="2">
    <location>
        <begin position="27"/>
        <end position="232"/>
    </location>
</feature>
<evidence type="ECO:0000313" key="3">
    <source>
        <dbReference type="EMBL" id="QCD47763.1"/>
    </source>
</evidence>
<keyword evidence="1" id="KW-1133">Transmembrane helix</keyword>
<proteinExistence type="predicted"/>
<gene>
    <name evidence="3" type="primary">tssL</name>
    <name evidence="3" type="ORF">CRECT_2162</name>
</gene>
<evidence type="ECO:0000256" key="1">
    <source>
        <dbReference type="SAM" id="Phobius"/>
    </source>
</evidence>